<feature type="compositionally biased region" description="Acidic residues" evidence="1">
    <location>
        <begin position="258"/>
        <end position="286"/>
    </location>
</feature>
<feature type="compositionally biased region" description="Basic and acidic residues" evidence="1">
    <location>
        <begin position="196"/>
        <end position="210"/>
    </location>
</feature>
<feature type="region of interest" description="Disordered" evidence="1">
    <location>
        <begin position="258"/>
        <end position="298"/>
    </location>
</feature>
<evidence type="ECO:0000313" key="3">
    <source>
        <dbReference type="EMBL" id="MCF6138117.1"/>
    </source>
</evidence>
<dbReference type="CDD" id="cd00118">
    <property type="entry name" value="LysM"/>
    <property type="match status" value="1"/>
</dbReference>
<name>A0ABS9GZD7_9BACL</name>
<comment type="caution">
    <text evidence="3">The sequence shown here is derived from an EMBL/GenBank/DDBJ whole genome shotgun (WGS) entry which is preliminary data.</text>
</comment>
<feature type="domain" description="LysM" evidence="2">
    <location>
        <begin position="317"/>
        <end position="360"/>
    </location>
</feature>
<sequence>MTERNPSKLQFSIEESVWLNKGQEVDELYNIALDPNVTIEETEDQVCIKGYLCLTGEYSYKSEDQPEESNSVNPLSYRSFSQLEDMQEETVKLDHRFPVDITLPKSRVQNADELYVAVEQFDYDLPTPSCIEVSASICVSGVYENQDEETYADSYASEEVMVEEESQYDFSEENANPFPILEFESRRAPQSYGQAEKVEETEYQAPRREPQVGFSGRTEDQRASEEFSVNYMRGPEYQQPPQQPYRDEMYSSENQNYVEEEYEEEYSYEEDDYEYEEYEEDDDSSESDNSNRPQREENALYLTSMVTRDEEVLTKMKMCITQAGDSLDTIAGKYDVPASHLMRVNRLESEEIEEGQILYIPVSAPR</sequence>
<evidence type="ECO:0000313" key="4">
    <source>
        <dbReference type="Proteomes" id="UP001649381"/>
    </source>
</evidence>
<reference evidence="3 4" key="1">
    <citation type="submission" date="2022-01" db="EMBL/GenBank/DDBJ databases">
        <title>Alkalihalobacillus sp. EGI L200015, a novel bacterium isolated from a salt lake sediment.</title>
        <authorList>
            <person name="Gao L."/>
            <person name="Fang B.-Z."/>
            <person name="Li W.-J."/>
        </authorList>
    </citation>
    <scope>NUCLEOTIDE SEQUENCE [LARGE SCALE GENOMIC DNA]</scope>
    <source>
        <strain evidence="3 4">KCTC 12718</strain>
    </source>
</reference>
<dbReference type="PROSITE" id="PS51782">
    <property type="entry name" value="LYSM"/>
    <property type="match status" value="1"/>
</dbReference>
<dbReference type="InterPro" id="IPR014256">
    <property type="entry name" value="Spore_VI_D"/>
</dbReference>
<dbReference type="Proteomes" id="UP001649381">
    <property type="component" value="Unassembled WGS sequence"/>
</dbReference>
<dbReference type="Gene3D" id="3.10.350.10">
    <property type="entry name" value="LysM domain"/>
    <property type="match status" value="1"/>
</dbReference>
<dbReference type="SUPFAM" id="SSF54106">
    <property type="entry name" value="LysM domain"/>
    <property type="match status" value="1"/>
</dbReference>
<dbReference type="Pfam" id="PF01476">
    <property type="entry name" value="LysM"/>
    <property type="match status" value="1"/>
</dbReference>
<dbReference type="Pfam" id="PF20918">
    <property type="entry name" value="SPOCS_spoVID-N"/>
    <property type="match status" value="1"/>
</dbReference>
<dbReference type="EMBL" id="JAKIJS010000001">
    <property type="protein sequence ID" value="MCF6138117.1"/>
    <property type="molecule type" value="Genomic_DNA"/>
</dbReference>
<keyword evidence="4" id="KW-1185">Reference proteome</keyword>
<dbReference type="InterPro" id="IPR018392">
    <property type="entry name" value="LysM"/>
</dbReference>
<accession>A0ABS9GZD7</accession>
<dbReference type="InterPro" id="IPR036779">
    <property type="entry name" value="LysM_dom_sf"/>
</dbReference>
<feature type="region of interest" description="Disordered" evidence="1">
    <location>
        <begin position="228"/>
        <end position="247"/>
    </location>
</feature>
<dbReference type="SMART" id="SM00257">
    <property type="entry name" value="LysM"/>
    <property type="match status" value="1"/>
</dbReference>
<evidence type="ECO:0000259" key="2">
    <source>
        <dbReference type="PROSITE" id="PS51782"/>
    </source>
</evidence>
<evidence type="ECO:0000256" key="1">
    <source>
        <dbReference type="SAM" id="MobiDB-lite"/>
    </source>
</evidence>
<gene>
    <name evidence="3" type="primary">spoVID</name>
    <name evidence="3" type="ORF">L2716_10310</name>
</gene>
<dbReference type="NCBIfam" id="TIGR02907">
    <property type="entry name" value="spore_VI_D"/>
    <property type="match status" value="1"/>
</dbReference>
<feature type="region of interest" description="Disordered" evidence="1">
    <location>
        <begin position="189"/>
        <end position="223"/>
    </location>
</feature>
<proteinExistence type="predicted"/>
<dbReference type="InterPro" id="IPR048862">
    <property type="entry name" value="SPOCS_spoVID_N"/>
</dbReference>
<dbReference type="RefSeq" id="WP_236334283.1">
    <property type="nucleotide sequence ID" value="NZ_JAKIJS010000001.1"/>
</dbReference>
<organism evidence="3 4">
    <name type="scientific">Pseudalkalibacillus berkeleyi</name>
    <dbReference type="NCBI Taxonomy" id="1069813"/>
    <lineage>
        <taxon>Bacteria</taxon>
        <taxon>Bacillati</taxon>
        <taxon>Bacillota</taxon>
        <taxon>Bacilli</taxon>
        <taxon>Bacillales</taxon>
        <taxon>Fictibacillaceae</taxon>
        <taxon>Pseudalkalibacillus</taxon>
    </lineage>
</organism>
<protein>
    <submittedName>
        <fullName evidence="3">Stage VI sporulation protein D</fullName>
    </submittedName>
</protein>